<sequence length="286" mass="30659">MTPRPRGPLLQPGVAILVRPSGAIQLGWDPERAVVLRPPGLAPAVVERFLRGVDGLQTRPQLLWRAGELGLRPEQANALLDAVHDAGLLILPTAGPALVRGVRVHGRGPLTDRVLDWLRAEGVEPARSPGGYRRDEVRSWREDLVILTDTLVIDPRLGAELVLARIAHLPVRIRDGRGVVGPLVLPGATSCLRCADLTRSGGDAEWPHLAAQLLDRVGAASPAMVARTSALALTELEAIFACSARREPETLDATLEPDPDSHAVHSRRWRAHPDCGCRLVAAGPAA</sequence>
<gene>
    <name evidence="1" type="ORF">ACFO0B_07185</name>
</gene>
<comment type="caution">
    <text evidence="1">The sequence shown here is derived from an EMBL/GenBank/DDBJ whole genome shotgun (WGS) entry which is preliminary data.</text>
</comment>
<proteinExistence type="predicted"/>
<organism evidence="1 2">
    <name type="scientific">Nocardia jiangsuensis</name>
    <dbReference type="NCBI Taxonomy" id="1691563"/>
    <lineage>
        <taxon>Bacteria</taxon>
        <taxon>Bacillati</taxon>
        <taxon>Actinomycetota</taxon>
        <taxon>Actinomycetes</taxon>
        <taxon>Mycobacteriales</taxon>
        <taxon>Nocardiaceae</taxon>
        <taxon>Nocardia</taxon>
    </lineage>
</organism>
<dbReference type="Proteomes" id="UP001595696">
    <property type="component" value="Unassembled WGS sequence"/>
</dbReference>
<protein>
    <recommendedName>
        <fullName evidence="3">Bacteriocin biosynthesis cyclodehydratase domain-containing protein</fullName>
    </recommendedName>
</protein>
<dbReference type="Gene3D" id="3.40.50.720">
    <property type="entry name" value="NAD(P)-binding Rossmann-like Domain"/>
    <property type="match status" value="1"/>
</dbReference>
<evidence type="ECO:0000313" key="2">
    <source>
        <dbReference type="Proteomes" id="UP001595696"/>
    </source>
</evidence>
<keyword evidence="2" id="KW-1185">Reference proteome</keyword>
<accession>A0ABV8DNX1</accession>
<evidence type="ECO:0000313" key="1">
    <source>
        <dbReference type="EMBL" id="MFC3961768.1"/>
    </source>
</evidence>
<dbReference type="RefSeq" id="WP_378611524.1">
    <property type="nucleotide sequence ID" value="NZ_JBHSAX010000006.1"/>
</dbReference>
<reference evidence="2" key="1">
    <citation type="journal article" date="2019" name="Int. J. Syst. Evol. Microbiol.">
        <title>The Global Catalogue of Microorganisms (GCM) 10K type strain sequencing project: providing services to taxonomists for standard genome sequencing and annotation.</title>
        <authorList>
            <consortium name="The Broad Institute Genomics Platform"/>
            <consortium name="The Broad Institute Genome Sequencing Center for Infectious Disease"/>
            <person name="Wu L."/>
            <person name="Ma J."/>
        </authorList>
    </citation>
    <scope>NUCLEOTIDE SEQUENCE [LARGE SCALE GENOMIC DNA]</scope>
    <source>
        <strain evidence="2">CGMCC 4.7330</strain>
    </source>
</reference>
<dbReference type="EMBL" id="JBHSAX010000006">
    <property type="protein sequence ID" value="MFC3961768.1"/>
    <property type="molecule type" value="Genomic_DNA"/>
</dbReference>
<evidence type="ECO:0008006" key="3">
    <source>
        <dbReference type="Google" id="ProtNLM"/>
    </source>
</evidence>
<name>A0ABV8DNX1_9NOCA</name>